<dbReference type="Proteomes" id="UP000670947">
    <property type="component" value="Unassembled WGS sequence"/>
</dbReference>
<evidence type="ECO:0000313" key="3">
    <source>
        <dbReference type="EMBL" id="MBO7744872.1"/>
    </source>
</evidence>
<dbReference type="RefSeq" id="WP_208847804.1">
    <property type="nucleotide sequence ID" value="NZ_JAGGDJ010000006.1"/>
</dbReference>
<dbReference type="Gene3D" id="3.40.190.10">
    <property type="entry name" value="Periplasmic binding protein-like II"/>
    <property type="match status" value="1"/>
</dbReference>
<dbReference type="PANTHER" id="PTHR43649">
    <property type="entry name" value="ARABINOSE-BINDING PROTEIN-RELATED"/>
    <property type="match status" value="1"/>
</dbReference>
<name>A0ABS3W983_9BACL</name>
<evidence type="ECO:0000256" key="2">
    <source>
        <dbReference type="SAM" id="SignalP"/>
    </source>
</evidence>
<dbReference type="Pfam" id="PF01547">
    <property type="entry name" value="SBP_bac_1"/>
    <property type="match status" value="1"/>
</dbReference>
<evidence type="ECO:0000256" key="1">
    <source>
        <dbReference type="SAM" id="MobiDB-lite"/>
    </source>
</evidence>
<dbReference type="SUPFAM" id="SSF53850">
    <property type="entry name" value="Periplasmic binding protein-like II"/>
    <property type="match status" value="1"/>
</dbReference>
<feature type="signal peptide" evidence="2">
    <location>
        <begin position="1"/>
        <end position="19"/>
    </location>
</feature>
<keyword evidence="4" id="KW-1185">Reference proteome</keyword>
<dbReference type="InterPro" id="IPR050490">
    <property type="entry name" value="Bact_solute-bd_prot1"/>
</dbReference>
<dbReference type="PROSITE" id="PS51257">
    <property type="entry name" value="PROKAR_LIPOPROTEIN"/>
    <property type="match status" value="1"/>
</dbReference>
<feature type="compositionally biased region" description="Gly residues" evidence="1">
    <location>
        <begin position="40"/>
        <end position="52"/>
    </location>
</feature>
<dbReference type="InterPro" id="IPR006059">
    <property type="entry name" value="SBP"/>
</dbReference>
<feature type="region of interest" description="Disordered" evidence="1">
    <location>
        <begin position="39"/>
        <end position="61"/>
    </location>
</feature>
<comment type="caution">
    <text evidence="3">The sequence shown here is derived from an EMBL/GenBank/DDBJ whole genome shotgun (WGS) entry which is preliminary data.</text>
</comment>
<reference evidence="3 4" key="1">
    <citation type="submission" date="2021-03" db="EMBL/GenBank/DDBJ databases">
        <title>Paenibacillus artemisicola MWE-103 whole genome sequence.</title>
        <authorList>
            <person name="Ham Y.J."/>
        </authorList>
    </citation>
    <scope>NUCLEOTIDE SEQUENCE [LARGE SCALE GENOMIC DNA]</scope>
    <source>
        <strain evidence="3 4">MWE-103</strain>
    </source>
</reference>
<evidence type="ECO:0000313" key="4">
    <source>
        <dbReference type="Proteomes" id="UP000670947"/>
    </source>
</evidence>
<dbReference type="PANTHER" id="PTHR43649:SF12">
    <property type="entry name" value="DIACETYLCHITOBIOSE BINDING PROTEIN DASA"/>
    <property type="match status" value="1"/>
</dbReference>
<proteinExistence type="predicted"/>
<gene>
    <name evidence="3" type="ORF">I8J29_11745</name>
</gene>
<sequence>MNKYGLGLAAGCLLAAALAGCDAGGGTGGNAVPWSNAPGANGGASGGEGGGAAAETGGASAGTGKTTIVFSAFWHDPKYQAAKKAYEALHPDVEIKLEDVDYTNETLEGDIEKYVTATNAALLAGKGPDLIEMDLLPADSYVKHGLLADLSPMMAQDKDFKRSDYFTNVLDNVRVGDALYAMPLSFFLMGFAGDEGAIAKTGVAFDDLSWSWSDFAKTAEAMTASGGQRTALSYEGPEYLLGEMVSDNYGLFLDPGGREAHFDSASFTGLMKQVKTMFDDGVVSAIGRGVNAYFNSIQINSPKDYLESMAGFSLGAKMADKTAGDRAKLYAKPHAQDTAAGGYFKTYRSVAIAAGSKVQAAAWDFVKFMMSEEMQAPATTTGFPINKAAYAEQAAALKKEGSFRAVPEGPLQGAAIQVDEAMLDGLGAYVEGAVHPSRDSKSDQVWNLVVAESKAFFAGQKSAEAVASLIQNKAMTFLNE</sequence>
<keyword evidence="2" id="KW-0732">Signal</keyword>
<organism evidence="3 4">
    <name type="scientific">Paenibacillus artemisiicola</name>
    <dbReference type="NCBI Taxonomy" id="1172618"/>
    <lineage>
        <taxon>Bacteria</taxon>
        <taxon>Bacillati</taxon>
        <taxon>Bacillota</taxon>
        <taxon>Bacilli</taxon>
        <taxon>Bacillales</taxon>
        <taxon>Paenibacillaceae</taxon>
        <taxon>Paenibacillus</taxon>
    </lineage>
</organism>
<dbReference type="EMBL" id="JAGGDJ010000006">
    <property type="protein sequence ID" value="MBO7744872.1"/>
    <property type="molecule type" value="Genomic_DNA"/>
</dbReference>
<feature type="chain" id="PRO_5045402698" evidence="2">
    <location>
        <begin position="20"/>
        <end position="480"/>
    </location>
</feature>
<accession>A0ABS3W983</accession>
<protein>
    <submittedName>
        <fullName evidence="3">Extracellular solute-binding protein</fullName>
    </submittedName>
</protein>